<dbReference type="InterPro" id="IPR030918">
    <property type="entry name" value="PT_fungal_PKS"/>
</dbReference>
<dbReference type="InterPro" id="IPR001227">
    <property type="entry name" value="Ac_transferase_dom_sf"/>
</dbReference>
<dbReference type="GO" id="GO:0031177">
    <property type="term" value="F:phosphopantetheine binding"/>
    <property type="evidence" value="ECO:0007669"/>
    <property type="project" value="InterPro"/>
</dbReference>
<reference evidence="10" key="1">
    <citation type="journal article" date="2021" name="J Fungi (Basel)">
        <title>Virulence traits and population genomics of the black yeast Aureobasidium melanogenum.</title>
        <authorList>
            <person name="Cernosa A."/>
            <person name="Sun X."/>
            <person name="Gostincar C."/>
            <person name="Fang C."/>
            <person name="Gunde-Cimerman N."/>
            <person name="Song Z."/>
        </authorList>
    </citation>
    <scope>NUCLEOTIDE SEQUENCE</scope>
    <source>
        <strain evidence="10">EXF-9911</strain>
    </source>
</reference>
<evidence type="ECO:0000256" key="5">
    <source>
        <dbReference type="PROSITE-ProRule" id="PRU01363"/>
    </source>
</evidence>
<dbReference type="InterPro" id="IPR016039">
    <property type="entry name" value="Thiolase-like"/>
</dbReference>
<dbReference type="InterPro" id="IPR032088">
    <property type="entry name" value="SAT"/>
</dbReference>
<feature type="region of interest" description="N-terminal hotdog fold" evidence="5">
    <location>
        <begin position="1324"/>
        <end position="1459"/>
    </location>
</feature>
<dbReference type="InterPro" id="IPR036736">
    <property type="entry name" value="ACP-like_sf"/>
</dbReference>
<dbReference type="InterPro" id="IPR042104">
    <property type="entry name" value="PKS_dehydratase_sf"/>
</dbReference>
<dbReference type="GO" id="GO:0044550">
    <property type="term" value="P:secondary metabolite biosynthetic process"/>
    <property type="evidence" value="ECO:0007669"/>
    <property type="project" value="TreeGrafter"/>
</dbReference>
<reference evidence="10" key="2">
    <citation type="submission" date="2021-08" db="EMBL/GenBank/DDBJ databases">
        <authorList>
            <person name="Gostincar C."/>
            <person name="Sun X."/>
            <person name="Song Z."/>
            <person name="Gunde-Cimerman N."/>
        </authorList>
    </citation>
    <scope>NUCLEOTIDE SEQUENCE</scope>
    <source>
        <strain evidence="10">EXF-9911</strain>
    </source>
</reference>
<dbReference type="InterPro" id="IPR014043">
    <property type="entry name" value="Acyl_transferase_dom"/>
</dbReference>
<dbReference type="FunFam" id="1.10.1200.10:FF:000011">
    <property type="entry name" value="Sterigmatocystin biosynthesis polyketide synthase"/>
    <property type="match status" value="1"/>
</dbReference>
<dbReference type="SMART" id="SM00823">
    <property type="entry name" value="PKS_PP"/>
    <property type="match status" value="1"/>
</dbReference>
<dbReference type="EMBL" id="JAHFXF010000455">
    <property type="protein sequence ID" value="KAG9687448.1"/>
    <property type="molecule type" value="Genomic_DNA"/>
</dbReference>
<evidence type="ECO:0000256" key="4">
    <source>
        <dbReference type="ARBA" id="ARBA00023268"/>
    </source>
</evidence>
<sequence length="1776" mass="193642">MMTSIDTPTSSESDEGSRKMNLVYFSNDFPKDDLQTLFRHLRNQAKTRQHTILSYFLTTATSSVKHEIQALSAELKQSFRPFESLLDWVDDAELRKSSLCGAVDGVLLVILQLGAYIGFVEDHPDRFLQYPEANTTALGVGLLSAAAVSASTTLSELASNSSNAVFLAFRMGIYVQNVSKDLDVLTPENSDSWAYVVQNVDLDAVNKELDDWNQDKGGPTTGKIFVSAYGETSVTISGPPSRLTALVTKSHFFRTARYMALPVYGGLCHAPHIYGADDIQKLMSGINLSEIETSTLPLYSTSSGRPYPARSFSGMIEHVLNELLTQAICWDSVIAGVSHRIGSPAVSTMSLYCLGNSLPLHELKTALVDNVSSLEISTELLTTWIYRPTNNDATPRSPGQSKLAIVGMSCRLPGGATDTEKFWKLLEDGLDVSRQIPADRFDVETHYDPTGSELNKSMTQYGCFIEEPGMFDASFFNMSPREAQTVDPQMRLALVTAYEALEQAGCVGDRTAATQLQRVGTWYGQAADDYREVNQGQSVSTYYIPGGCRAFGPGRINYFFKFAGPSYSVDTACSSGLAAIEVACQALWNGEVDTAIAGGLNVLTNPDGFAGLCNGHFLTKGHNACKTWDAGADGYCRADAIGSVVIKRLEDAEADNDNILGVILGAGTNHSAQAVSITHPHAGHQADLSRQILRKAGVDPLDVSYVELHGTGTQAGDHEEMKGIMDVYAPLTKRRRSDQPLHIGAVKSNVGHSESGAGTTALIKVLLMLQKNAIPRHVGIKTEMNSRFANELGKRNMHVPFEQTAWPKDPAKKRLAVVNNFGAAGGNTTMLLEEGPSRSISQADPRGVYPVVLSAKTKYSLGENIARMIKHIELNPDLSIADLSYTTTARRLQHSYRYATAVSDIGSLKKKLSSYLDKIETLKPLGKSAKPQIAFTFTGQGASHKSMSLQLYRDLPIFRESIQQLDDLAKIQGFPSFVPALDGSHDKDHLHSPVITQLALVCTEIALTKYWETLGIKPDVVCGHSLGEYAAMHAAGIISASEAIFMVGRRAEMLTERCQSGSHIMMAVRASTTQIEELSAGKDYTVACINGPSDTVLSGTKQQMEDMQRTLEAGGFRCILLDVAFAFHSEQTDPILDDFEAAAKGGVIFREPKLPILSPLLGRVVFDGKTINAKYVRQATRETVNFVSALESAHEASAISDETIWIEIGPHPVCTSFVKSTFATIRLAVSSLHRTEDNWKTISETLTALSLHGVDVRWQEFHRPFEQNLRLLNLPTYAWDEKNYWLQYQGDWCLTKGNDFYSTKNQKALPQNPLASEVQTSTVQSIIEANFDGAAGSVTMESDLMQADFLAAAHGHRMNDCGVVTSSIHADIAYTLGQYLLKKSGVKTSKNSINITELDVTKGLVAQKDTTTPQKIRVSISTADMTSGLANMTWCNVDNSGVPQEPFATATLVYGDSSDWLSSWSPLSHLIESRIDALTDLANKGQASRFTGNMAYTLFASNLVDYADKYRGMQSVVLRELEAFADVQLTTHEGGVWTVPPYFIDSVAHLAGFIMNCSDAMDTHKNFCVTPGWKSMRFAKPLVAGMTYRSYVKMIPSPEDATVYTGDVYIMQEGQIIGLVGGIKFRRYPRLLLSRFFSAPDKANSSVPQKTSHAVSKAPEPTAASQKPSTEQKQKPVVSAKEEAPVAVAKPAAVKEASNSPTIVDRALELIAKEAGLDITELKDDADFADLGVDSLMSLVITEKFKTTLDVVVGGSLFLDYPSIGDLRGWLESSYG</sequence>
<organism evidence="10 11">
    <name type="scientific">Aureobasidium melanogenum</name>
    <name type="common">Aureobasidium pullulans var. melanogenum</name>
    <dbReference type="NCBI Taxonomy" id="46634"/>
    <lineage>
        <taxon>Eukaryota</taxon>
        <taxon>Fungi</taxon>
        <taxon>Dikarya</taxon>
        <taxon>Ascomycota</taxon>
        <taxon>Pezizomycotina</taxon>
        <taxon>Dothideomycetes</taxon>
        <taxon>Dothideomycetidae</taxon>
        <taxon>Dothideales</taxon>
        <taxon>Saccotheciaceae</taxon>
        <taxon>Aureobasidium</taxon>
    </lineage>
</organism>
<evidence type="ECO:0000256" key="3">
    <source>
        <dbReference type="ARBA" id="ARBA00022679"/>
    </source>
</evidence>
<evidence type="ECO:0000259" key="8">
    <source>
        <dbReference type="PROSITE" id="PS52004"/>
    </source>
</evidence>
<dbReference type="GO" id="GO:0004312">
    <property type="term" value="F:fatty acid synthase activity"/>
    <property type="evidence" value="ECO:0007669"/>
    <property type="project" value="TreeGrafter"/>
</dbReference>
<comment type="caution">
    <text evidence="10">The sequence shown here is derived from an EMBL/GenBank/DDBJ whole genome shotgun (WGS) entry which is preliminary data.</text>
</comment>
<dbReference type="Pfam" id="PF02801">
    <property type="entry name" value="Ketoacyl-synt_C"/>
    <property type="match status" value="1"/>
</dbReference>
<feature type="region of interest" description="C-terminal hotdog fold" evidence="5">
    <location>
        <begin position="1486"/>
        <end position="1634"/>
    </location>
</feature>
<evidence type="ECO:0000256" key="2">
    <source>
        <dbReference type="ARBA" id="ARBA00022553"/>
    </source>
</evidence>
<dbReference type="PANTHER" id="PTHR43775">
    <property type="entry name" value="FATTY ACID SYNTHASE"/>
    <property type="match status" value="1"/>
</dbReference>
<dbReference type="InterPro" id="IPR020841">
    <property type="entry name" value="PKS_Beta-ketoAc_synthase_dom"/>
</dbReference>
<dbReference type="GO" id="GO:0006633">
    <property type="term" value="P:fatty acid biosynthetic process"/>
    <property type="evidence" value="ECO:0007669"/>
    <property type="project" value="InterPro"/>
</dbReference>
<dbReference type="Proteomes" id="UP000779574">
    <property type="component" value="Unassembled WGS sequence"/>
</dbReference>
<dbReference type="InterPro" id="IPR014031">
    <property type="entry name" value="Ketoacyl_synth_C"/>
</dbReference>
<dbReference type="Pfam" id="PF22621">
    <property type="entry name" value="CurL-like_PKS_C"/>
    <property type="match status" value="1"/>
</dbReference>
<dbReference type="Pfam" id="PF00550">
    <property type="entry name" value="PP-binding"/>
    <property type="match status" value="1"/>
</dbReference>
<dbReference type="Gene3D" id="3.40.47.10">
    <property type="match status" value="1"/>
</dbReference>
<evidence type="ECO:0000313" key="10">
    <source>
        <dbReference type="EMBL" id="KAG9687448.1"/>
    </source>
</evidence>
<feature type="domain" description="Ketosynthase family 3 (KS3)" evidence="8">
    <location>
        <begin position="400"/>
        <end position="834"/>
    </location>
</feature>
<dbReference type="Gene3D" id="3.40.366.10">
    <property type="entry name" value="Malonyl-Coenzyme A Acyl Carrier Protein, domain 2"/>
    <property type="match status" value="2"/>
</dbReference>
<dbReference type="InterPro" id="IPR020806">
    <property type="entry name" value="PKS_PP-bd"/>
</dbReference>
<dbReference type="InterPro" id="IPR018201">
    <property type="entry name" value="Ketoacyl_synth_AS"/>
</dbReference>
<feature type="region of interest" description="Disordered" evidence="6">
    <location>
        <begin position="1641"/>
        <end position="1681"/>
    </location>
</feature>
<dbReference type="SUPFAM" id="SSF47336">
    <property type="entry name" value="ACP-like"/>
    <property type="match status" value="1"/>
</dbReference>
<dbReference type="SUPFAM" id="SSF55048">
    <property type="entry name" value="Probable ACP-binding domain of malonyl-CoA ACP transacylase"/>
    <property type="match status" value="1"/>
</dbReference>
<keyword evidence="2" id="KW-0597">Phosphoprotein</keyword>
<dbReference type="InterPro" id="IPR016035">
    <property type="entry name" value="Acyl_Trfase/lysoPLipase"/>
</dbReference>
<dbReference type="PROSITE" id="PS50075">
    <property type="entry name" value="CARRIER"/>
    <property type="match status" value="1"/>
</dbReference>
<dbReference type="PROSITE" id="PS52004">
    <property type="entry name" value="KS3_2"/>
    <property type="match status" value="1"/>
</dbReference>
<dbReference type="InterPro" id="IPR050091">
    <property type="entry name" value="PKS_NRPS_Biosynth_Enz"/>
</dbReference>
<feature type="compositionally biased region" description="Basic and acidic residues" evidence="6">
    <location>
        <begin position="1670"/>
        <end position="1681"/>
    </location>
</feature>
<feature type="active site" description="Proton donor; for dehydratase activity" evidence="5">
    <location>
        <position position="1545"/>
    </location>
</feature>
<gene>
    <name evidence="10" type="ORF">KCU76_g10321</name>
</gene>
<dbReference type="InterPro" id="IPR016036">
    <property type="entry name" value="Malonyl_transacylase_ACP-bd"/>
</dbReference>
<dbReference type="Gene3D" id="3.10.129.110">
    <property type="entry name" value="Polyketide synthase dehydratase"/>
    <property type="match status" value="1"/>
</dbReference>
<evidence type="ECO:0000259" key="7">
    <source>
        <dbReference type="PROSITE" id="PS50075"/>
    </source>
</evidence>
<dbReference type="PROSITE" id="PS52019">
    <property type="entry name" value="PKS_MFAS_DH"/>
    <property type="match status" value="1"/>
</dbReference>
<dbReference type="FunFam" id="3.10.129.110:FF:000001">
    <property type="entry name" value="Sterigmatocystin biosynthesis polyketide synthase"/>
    <property type="match status" value="1"/>
</dbReference>
<keyword evidence="1" id="KW-0596">Phosphopantetheine</keyword>
<keyword evidence="4" id="KW-0511">Multifunctional enzyme</keyword>
<dbReference type="OrthoDB" id="329835at2759"/>
<feature type="domain" description="Carrier" evidence="7">
    <location>
        <begin position="1698"/>
        <end position="1775"/>
    </location>
</feature>
<dbReference type="CDD" id="cd00833">
    <property type="entry name" value="PKS"/>
    <property type="match status" value="1"/>
</dbReference>
<dbReference type="InterPro" id="IPR049900">
    <property type="entry name" value="PKS_mFAS_DH"/>
</dbReference>
<dbReference type="SUPFAM" id="SSF52151">
    <property type="entry name" value="FabD/lysophospholipase-like"/>
    <property type="match status" value="1"/>
</dbReference>
<evidence type="ECO:0000256" key="1">
    <source>
        <dbReference type="ARBA" id="ARBA00022450"/>
    </source>
</evidence>
<dbReference type="PANTHER" id="PTHR43775:SF37">
    <property type="entry name" value="SI:DKEY-61P9.11"/>
    <property type="match status" value="1"/>
</dbReference>
<dbReference type="Gene3D" id="3.30.70.3290">
    <property type="match status" value="1"/>
</dbReference>
<keyword evidence="3" id="KW-0808">Transferase</keyword>
<evidence type="ECO:0000313" key="11">
    <source>
        <dbReference type="Proteomes" id="UP000779574"/>
    </source>
</evidence>
<feature type="domain" description="PKS/mFAS DH" evidence="9">
    <location>
        <begin position="1324"/>
        <end position="1634"/>
    </location>
</feature>
<feature type="non-terminal residue" evidence="10">
    <location>
        <position position="1776"/>
    </location>
</feature>
<dbReference type="Pfam" id="PF00698">
    <property type="entry name" value="Acyl_transf_1"/>
    <property type="match status" value="1"/>
</dbReference>
<dbReference type="InterPro" id="IPR014030">
    <property type="entry name" value="Ketoacyl_synth_N"/>
</dbReference>
<dbReference type="Pfam" id="PF00109">
    <property type="entry name" value="ketoacyl-synt"/>
    <property type="match status" value="1"/>
</dbReference>
<dbReference type="NCBIfam" id="TIGR04532">
    <property type="entry name" value="PT_fungal_PKS"/>
    <property type="match status" value="1"/>
</dbReference>
<protein>
    <submittedName>
        <fullName evidence="10">Polyketide synthase</fullName>
    </submittedName>
</protein>
<accession>A0A9P8EDC4</accession>
<dbReference type="SUPFAM" id="SSF53901">
    <property type="entry name" value="Thiolase-like"/>
    <property type="match status" value="1"/>
</dbReference>
<dbReference type="PROSITE" id="PS00606">
    <property type="entry name" value="KS3_1"/>
    <property type="match status" value="1"/>
</dbReference>
<dbReference type="SMART" id="SM00827">
    <property type="entry name" value="PKS_AT"/>
    <property type="match status" value="1"/>
</dbReference>
<evidence type="ECO:0000259" key="9">
    <source>
        <dbReference type="PROSITE" id="PS52019"/>
    </source>
</evidence>
<dbReference type="Pfam" id="PF16073">
    <property type="entry name" value="SAT"/>
    <property type="match status" value="1"/>
</dbReference>
<dbReference type="InterPro" id="IPR009081">
    <property type="entry name" value="PP-bd_ACP"/>
</dbReference>
<dbReference type="Gene3D" id="1.10.1200.10">
    <property type="entry name" value="ACP-like"/>
    <property type="match status" value="1"/>
</dbReference>
<dbReference type="GO" id="GO:0004315">
    <property type="term" value="F:3-oxoacyl-[acyl-carrier-protein] synthase activity"/>
    <property type="evidence" value="ECO:0007669"/>
    <property type="project" value="InterPro"/>
</dbReference>
<dbReference type="SMART" id="SM00825">
    <property type="entry name" value="PKS_KS"/>
    <property type="match status" value="1"/>
</dbReference>
<feature type="active site" description="Proton acceptor; for dehydratase activity" evidence="5">
    <location>
        <position position="1356"/>
    </location>
</feature>
<proteinExistence type="predicted"/>
<dbReference type="SMART" id="SM01294">
    <property type="entry name" value="PKS_PP_betabranch"/>
    <property type="match status" value="1"/>
</dbReference>
<name>A0A9P8EDC4_AURME</name>
<feature type="compositionally biased region" description="Polar residues" evidence="6">
    <location>
        <begin position="1643"/>
        <end position="1654"/>
    </location>
</feature>
<evidence type="ECO:0000256" key="6">
    <source>
        <dbReference type="SAM" id="MobiDB-lite"/>
    </source>
</evidence>
<dbReference type="FunFam" id="3.40.366.10:FF:000002">
    <property type="entry name" value="Probable polyketide synthase 2"/>
    <property type="match status" value="1"/>
</dbReference>